<evidence type="ECO:0000256" key="6">
    <source>
        <dbReference type="SAM" id="Phobius"/>
    </source>
</evidence>
<dbReference type="CDD" id="cd13944">
    <property type="entry name" value="lytB_ispH"/>
    <property type="match status" value="1"/>
</dbReference>
<keyword evidence="5" id="KW-0411">Iron-sulfur</keyword>
<dbReference type="NCBIfam" id="TIGR00216">
    <property type="entry name" value="ispH_lytB"/>
    <property type="match status" value="1"/>
</dbReference>
<dbReference type="InterPro" id="IPR003451">
    <property type="entry name" value="LytB/IspH"/>
</dbReference>
<feature type="transmembrane region" description="Helical" evidence="6">
    <location>
        <begin position="370"/>
        <end position="389"/>
    </location>
</feature>
<dbReference type="GO" id="GO:0051745">
    <property type="term" value="F:4-hydroxy-3-methylbut-2-enyl diphosphate reductase activity"/>
    <property type="evidence" value="ECO:0007669"/>
    <property type="project" value="UniProtKB-EC"/>
</dbReference>
<keyword evidence="3" id="KW-0479">Metal-binding</keyword>
<proteinExistence type="inferred from homology"/>
<dbReference type="Gene3D" id="3.40.50.11270">
    <property type="match status" value="1"/>
</dbReference>
<keyword evidence="7" id="KW-0560">Oxidoreductase</keyword>
<dbReference type="AlphaFoldDB" id="A0A3B1BHD8"/>
<keyword evidence="6" id="KW-0472">Membrane</keyword>
<feature type="transmembrane region" description="Helical" evidence="6">
    <location>
        <begin position="395"/>
        <end position="412"/>
    </location>
</feature>
<feature type="transmembrane region" description="Helical" evidence="6">
    <location>
        <begin position="323"/>
        <end position="344"/>
    </location>
</feature>
<dbReference type="GO" id="GO:0050992">
    <property type="term" value="P:dimethylallyl diphosphate biosynthetic process"/>
    <property type="evidence" value="ECO:0007669"/>
    <property type="project" value="InterPro"/>
</dbReference>
<comment type="cofactor">
    <cofactor evidence="1">
        <name>[4Fe-4S] cluster</name>
        <dbReference type="ChEBI" id="CHEBI:49883"/>
    </cofactor>
</comment>
<keyword evidence="6" id="KW-0812">Transmembrane</keyword>
<feature type="transmembrane region" description="Helical" evidence="6">
    <location>
        <begin position="296"/>
        <end position="317"/>
    </location>
</feature>
<dbReference type="EC" id="1.17.7.4" evidence="7"/>
<reference evidence="7" key="1">
    <citation type="submission" date="2018-06" db="EMBL/GenBank/DDBJ databases">
        <authorList>
            <person name="Zhirakovskaya E."/>
        </authorList>
    </citation>
    <scope>NUCLEOTIDE SEQUENCE</scope>
</reference>
<dbReference type="GO" id="GO:0051539">
    <property type="term" value="F:4 iron, 4 sulfur cluster binding"/>
    <property type="evidence" value="ECO:0007669"/>
    <property type="project" value="UniProtKB-KW"/>
</dbReference>
<dbReference type="HAMAP" id="MF_00191">
    <property type="entry name" value="IspH"/>
    <property type="match status" value="1"/>
</dbReference>
<evidence type="ECO:0000256" key="4">
    <source>
        <dbReference type="ARBA" id="ARBA00023004"/>
    </source>
</evidence>
<dbReference type="GO" id="GO:0046872">
    <property type="term" value="F:metal ion binding"/>
    <property type="evidence" value="ECO:0007669"/>
    <property type="project" value="UniProtKB-KW"/>
</dbReference>
<accession>A0A3B1BHD8</accession>
<dbReference type="GO" id="GO:0019288">
    <property type="term" value="P:isopentenyl diphosphate biosynthetic process, methylerythritol 4-phosphate pathway"/>
    <property type="evidence" value="ECO:0007669"/>
    <property type="project" value="InterPro"/>
</dbReference>
<sequence length="444" mass="48483">MRKKEEIKVAKTAGFCWGVKRAIDLTLETANSTNGPVYTHGPLIHNPQVIEMLEGKEVYAIKEASDLDNGKVIIRTHGIAPDVRQEIKSRDLSITDATCPLVAKVQGIIKKYANRGYTTIIIGDEGHAEVVGLTGFTQGRCHVVKSIEEIDALPPMDNVCVVAQTTCDTLKYKGLEEAIVAKYPDAVVNNTICDATVERQEEVLELANEVDAMVVVGGKNSSNTRRLASLAEQTGATVFLIETDEEIDLDEMARFERIGLTAGASTPAWMIQRVHERLRKTSSRPAPSFVRTLRSFIEAIVLSNLGVAIGAGFMVLANSILTGIAFSWSASYIAGAYLFSMHVLNRLNDIKTFKHNEPEKIRFYLKHRSLMTAAALIAAGIALGLALSIGISTTLVLVGAVIVGLMYTVKWFPKSKFVRFHRLKDIPASKDIFVGVAWAVVTAI</sequence>
<evidence type="ECO:0000313" key="7">
    <source>
        <dbReference type="EMBL" id="VAX17726.1"/>
    </source>
</evidence>
<name>A0A3B1BHD8_9ZZZZ</name>
<dbReference type="EMBL" id="UOGA01000104">
    <property type="protein sequence ID" value="VAX17726.1"/>
    <property type="molecule type" value="Genomic_DNA"/>
</dbReference>
<keyword evidence="6" id="KW-1133">Transmembrane helix</keyword>
<keyword evidence="2" id="KW-0004">4Fe-4S</keyword>
<evidence type="ECO:0000256" key="3">
    <source>
        <dbReference type="ARBA" id="ARBA00022723"/>
    </source>
</evidence>
<dbReference type="PANTHER" id="PTHR30426">
    <property type="entry name" value="4-HYDROXY-3-METHYLBUT-2-ENYL DIPHOSPHATE REDUCTASE"/>
    <property type="match status" value="1"/>
</dbReference>
<feature type="non-terminal residue" evidence="7">
    <location>
        <position position="444"/>
    </location>
</feature>
<keyword evidence="4" id="KW-0408">Iron</keyword>
<evidence type="ECO:0000256" key="2">
    <source>
        <dbReference type="ARBA" id="ARBA00022485"/>
    </source>
</evidence>
<dbReference type="Pfam" id="PF02401">
    <property type="entry name" value="LYTB"/>
    <property type="match status" value="1"/>
</dbReference>
<organism evidence="7">
    <name type="scientific">hydrothermal vent metagenome</name>
    <dbReference type="NCBI Taxonomy" id="652676"/>
    <lineage>
        <taxon>unclassified sequences</taxon>
        <taxon>metagenomes</taxon>
        <taxon>ecological metagenomes</taxon>
    </lineage>
</organism>
<gene>
    <name evidence="7" type="ORF">MNBD_NITROSPINAE04-1755</name>
</gene>
<protein>
    <submittedName>
        <fullName evidence="7">4-hydroxy-3-methylbut-2-enyl diphosphate reductase</fullName>
        <ecNumber evidence="7">1.17.7.4</ecNumber>
    </submittedName>
</protein>
<dbReference type="Gene3D" id="3.40.1010.20">
    <property type="entry name" value="4-hydroxy-3-methylbut-2-enyl diphosphate reductase, catalytic domain"/>
    <property type="match status" value="2"/>
</dbReference>
<evidence type="ECO:0000256" key="1">
    <source>
        <dbReference type="ARBA" id="ARBA00001966"/>
    </source>
</evidence>
<dbReference type="PANTHER" id="PTHR30426:SF0">
    <property type="entry name" value="4-HYDROXY-3-METHYLBUT-2-ENYL DIPHOSPHATE REDUCTASE"/>
    <property type="match status" value="1"/>
</dbReference>
<evidence type="ECO:0000256" key="5">
    <source>
        <dbReference type="ARBA" id="ARBA00023014"/>
    </source>
</evidence>